<evidence type="ECO:0000313" key="9">
    <source>
        <dbReference type="Proteomes" id="UP000252023"/>
    </source>
</evidence>
<evidence type="ECO:0000256" key="1">
    <source>
        <dbReference type="ARBA" id="ARBA00004651"/>
    </source>
</evidence>
<evidence type="ECO:0000256" key="3">
    <source>
        <dbReference type="ARBA" id="ARBA00022475"/>
    </source>
</evidence>
<feature type="transmembrane region" description="Helical" evidence="7">
    <location>
        <begin position="6"/>
        <end position="26"/>
    </location>
</feature>
<evidence type="ECO:0000256" key="5">
    <source>
        <dbReference type="ARBA" id="ARBA00022989"/>
    </source>
</evidence>
<dbReference type="PRINTS" id="PR00953">
    <property type="entry name" value="TYPE3IMRPROT"/>
</dbReference>
<gene>
    <name evidence="8" type="ORF">DRW48_04395</name>
</gene>
<dbReference type="KEGG" id="pars:DRW48_04395"/>
<comment type="similarity">
    <text evidence="2">Belongs to the FliR/MopE/SpaR family.</text>
</comment>
<dbReference type="GO" id="GO:0006605">
    <property type="term" value="P:protein targeting"/>
    <property type="evidence" value="ECO:0007669"/>
    <property type="project" value="InterPro"/>
</dbReference>
<dbReference type="PANTHER" id="PTHR30065">
    <property type="entry name" value="FLAGELLAR BIOSYNTHETIC PROTEIN FLIR"/>
    <property type="match status" value="1"/>
</dbReference>
<dbReference type="EMBL" id="CP030918">
    <property type="protein sequence ID" value="AXC51067.1"/>
    <property type="molecule type" value="Genomic_DNA"/>
</dbReference>
<feature type="transmembrane region" description="Helical" evidence="7">
    <location>
        <begin position="164"/>
        <end position="189"/>
    </location>
</feature>
<keyword evidence="3" id="KW-1003">Cell membrane</keyword>
<dbReference type="AlphaFoldDB" id="A0A344PNW2"/>
<sequence length="248" mass="25156">MFGGALPMLVLVHLRLLGCVMTLPGLGERAIPVRLRVALALALTPIFVALPAPVSGDLAQLAFAGGAELAVGLVLGLTVRLAAMALSIAATAIASTSSLAQLIGGENEMAPHPVGNLFHLAGLAVLMALGFPAMVADYLAAGFDAWPLASLPEPGVLALSMTRVVAHAFGLGMVLASPFILGGFLYQAISGVIGKVMPALPVVFVGAPLAILLALVGLAVFTAPIIGVWADAVLDTRLPQLVEPGRAR</sequence>
<evidence type="ECO:0000256" key="6">
    <source>
        <dbReference type="ARBA" id="ARBA00023136"/>
    </source>
</evidence>
<name>A0A344PNW2_9RHOB</name>
<dbReference type="GO" id="GO:0005886">
    <property type="term" value="C:plasma membrane"/>
    <property type="evidence" value="ECO:0007669"/>
    <property type="project" value="UniProtKB-SubCell"/>
</dbReference>
<dbReference type="Proteomes" id="UP000252023">
    <property type="component" value="Chromosome"/>
</dbReference>
<evidence type="ECO:0000313" key="8">
    <source>
        <dbReference type="EMBL" id="AXC51067.1"/>
    </source>
</evidence>
<dbReference type="Pfam" id="PF01311">
    <property type="entry name" value="Bac_export_1"/>
    <property type="match status" value="1"/>
</dbReference>
<organism evidence="8 9">
    <name type="scientific">Paracoccus suum</name>
    <dbReference type="NCBI Taxonomy" id="2259340"/>
    <lineage>
        <taxon>Bacteria</taxon>
        <taxon>Pseudomonadati</taxon>
        <taxon>Pseudomonadota</taxon>
        <taxon>Alphaproteobacteria</taxon>
        <taxon>Rhodobacterales</taxon>
        <taxon>Paracoccaceae</taxon>
        <taxon>Paracoccus</taxon>
    </lineage>
</organism>
<evidence type="ECO:0000256" key="4">
    <source>
        <dbReference type="ARBA" id="ARBA00022692"/>
    </source>
</evidence>
<evidence type="ECO:0000256" key="7">
    <source>
        <dbReference type="SAM" id="Phobius"/>
    </source>
</evidence>
<comment type="subcellular location">
    <subcellularLocation>
        <location evidence="1">Cell membrane</location>
        <topology evidence="1">Multi-pass membrane protein</topology>
    </subcellularLocation>
</comment>
<keyword evidence="6 7" id="KW-0472">Membrane</keyword>
<feature type="transmembrane region" description="Helical" evidence="7">
    <location>
        <begin position="117"/>
        <end position="143"/>
    </location>
</feature>
<feature type="transmembrane region" description="Helical" evidence="7">
    <location>
        <begin position="33"/>
        <end position="52"/>
    </location>
</feature>
<keyword evidence="5 7" id="KW-1133">Transmembrane helix</keyword>
<evidence type="ECO:0000256" key="2">
    <source>
        <dbReference type="ARBA" id="ARBA00009772"/>
    </source>
</evidence>
<protein>
    <submittedName>
        <fullName evidence="8">Type III secretion protein</fullName>
    </submittedName>
</protein>
<dbReference type="PANTHER" id="PTHR30065:SF8">
    <property type="entry name" value="FLAGELLAR BIOSYNTHETIC PROTEIN FLIR"/>
    <property type="match status" value="1"/>
</dbReference>
<dbReference type="InterPro" id="IPR002010">
    <property type="entry name" value="T3SS_IM_R"/>
</dbReference>
<accession>A0A344PNW2</accession>
<proteinExistence type="inferred from homology"/>
<keyword evidence="9" id="KW-1185">Reference proteome</keyword>
<dbReference type="OrthoDB" id="9779817at2"/>
<reference evidence="9" key="1">
    <citation type="submission" date="2018-07" db="EMBL/GenBank/DDBJ databases">
        <title>Genome sequencing of Paracoccus sp. SC2-6.</title>
        <authorList>
            <person name="Heo J."/>
            <person name="Kim S.-J."/>
            <person name="Kwon S.-W."/>
        </authorList>
    </citation>
    <scope>NUCLEOTIDE SEQUENCE [LARGE SCALE GENOMIC DNA]</scope>
    <source>
        <strain evidence="9">SC2-6</strain>
    </source>
</reference>
<keyword evidence="4 7" id="KW-0812">Transmembrane</keyword>
<feature type="transmembrane region" description="Helical" evidence="7">
    <location>
        <begin position="209"/>
        <end position="230"/>
    </location>
</feature>